<dbReference type="SUPFAM" id="SSF57959">
    <property type="entry name" value="Leucine zipper domain"/>
    <property type="match status" value="1"/>
</dbReference>
<sequence length="129" mass="14596">EILNLQMRPGIKPKRLDEDLGEEELIIRERKRKSNKETAAKRRIEFKKTVAMLESTMANLESENESIENEVAMLKTKIARIEAALILSAEIRDLSISSDTAPDKQDNISVENDVSVTCPSCSRKLLIKL</sequence>
<name>E4YTM6_OIKDI</name>
<evidence type="ECO:0000259" key="2">
    <source>
        <dbReference type="PROSITE" id="PS50217"/>
    </source>
</evidence>
<dbReference type="Gene3D" id="1.20.5.170">
    <property type="match status" value="1"/>
</dbReference>
<organism evidence="3">
    <name type="scientific">Oikopleura dioica</name>
    <name type="common">Tunicate</name>
    <dbReference type="NCBI Taxonomy" id="34765"/>
    <lineage>
        <taxon>Eukaryota</taxon>
        <taxon>Metazoa</taxon>
        <taxon>Chordata</taxon>
        <taxon>Tunicata</taxon>
        <taxon>Appendicularia</taxon>
        <taxon>Copelata</taxon>
        <taxon>Oikopleuridae</taxon>
        <taxon>Oikopleura</taxon>
    </lineage>
</organism>
<gene>
    <name evidence="3" type="ORF">GSOID_T00019341001</name>
</gene>
<feature type="domain" description="BZIP" evidence="2">
    <location>
        <begin position="28"/>
        <end position="85"/>
    </location>
</feature>
<feature type="coiled-coil region" evidence="1">
    <location>
        <begin position="43"/>
        <end position="84"/>
    </location>
</feature>
<evidence type="ECO:0000256" key="1">
    <source>
        <dbReference type="SAM" id="Coils"/>
    </source>
</evidence>
<dbReference type="AlphaFoldDB" id="E4YTM6"/>
<dbReference type="PROSITE" id="PS50217">
    <property type="entry name" value="BZIP"/>
    <property type="match status" value="1"/>
</dbReference>
<dbReference type="Proteomes" id="UP000011014">
    <property type="component" value="Unassembled WGS sequence"/>
</dbReference>
<reference evidence="3" key="1">
    <citation type="journal article" date="2010" name="Science">
        <title>Plasticity of animal genome architecture unmasked by rapid evolution of a pelagic tunicate.</title>
        <authorList>
            <person name="Denoeud F."/>
            <person name="Henriet S."/>
            <person name="Mungpakdee S."/>
            <person name="Aury J.M."/>
            <person name="Da Silva C."/>
            <person name="Brinkmann H."/>
            <person name="Mikhaleva J."/>
            <person name="Olsen L.C."/>
            <person name="Jubin C."/>
            <person name="Canestro C."/>
            <person name="Bouquet J.M."/>
            <person name="Danks G."/>
            <person name="Poulain J."/>
            <person name="Campsteijn C."/>
            <person name="Adamski M."/>
            <person name="Cross I."/>
            <person name="Yadetie F."/>
            <person name="Muffato M."/>
            <person name="Louis A."/>
            <person name="Butcher S."/>
            <person name="Tsagkogeorga G."/>
            <person name="Konrad A."/>
            <person name="Singh S."/>
            <person name="Jensen M.F."/>
            <person name="Cong E.H."/>
            <person name="Eikeseth-Otteraa H."/>
            <person name="Noel B."/>
            <person name="Anthouard V."/>
            <person name="Porcel B.M."/>
            <person name="Kachouri-Lafond R."/>
            <person name="Nishino A."/>
            <person name="Ugolini M."/>
            <person name="Chourrout P."/>
            <person name="Nishida H."/>
            <person name="Aasland R."/>
            <person name="Huzurbazar S."/>
            <person name="Westhof E."/>
            <person name="Delsuc F."/>
            <person name="Lehrach H."/>
            <person name="Reinhardt R."/>
            <person name="Weissenbach J."/>
            <person name="Roy S.W."/>
            <person name="Artiguenave F."/>
            <person name="Postlethwait J.H."/>
            <person name="Manak J.R."/>
            <person name="Thompson E.M."/>
            <person name="Jaillon O."/>
            <person name="Du Pasquier L."/>
            <person name="Boudinot P."/>
            <person name="Liberles D.A."/>
            <person name="Volff J.N."/>
            <person name="Philippe H."/>
            <person name="Lenhard B."/>
            <person name="Roest Crollius H."/>
            <person name="Wincker P."/>
            <person name="Chourrout D."/>
        </authorList>
    </citation>
    <scope>NUCLEOTIDE SEQUENCE [LARGE SCALE GENOMIC DNA]</scope>
</reference>
<dbReference type="GO" id="GO:0003700">
    <property type="term" value="F:DNA-binding transcription factor activity"/>
    <property type="evidence" value="ECO:0007669"/>
    <property type="project" value="InterPro"/>
</dbReference>
<evidence type="ECO:0000313" key="3">
    <source>
        <dbReference type="EMBL" id="CBY38815.1"/>
    </source>
</evidence>
<dbReference type="EMBL" id="FN655332">
    <property type="protein sequence ID" value="CBY38815.1"/>
    <property type="molecule type" value="Genomic_DNA"/>
</dbReference>
<protein>
    <recommendedName>
        <fullName evidence="2">BZIP domain-containing protein</fullName>
    </recommendedName>
</protein>
<dbReference type="InterPro" id="IPR004827">
    <property type="entry name" value="bZIP"/>
</dbReference>
<proteinExistence type="predicted"/>
<dbReference type="InterPro" id="IPR046347">
    <property type="entry name" value="bZIP_sf"/>
</dbReference>
<accession>E4YTM6</accession>
<feature type="non-terminal residue" evidence="3">
    <location>
        <position position="1"/>
    </location>
</feature>
<keyword evidence="1" id="KW-0175">Coiled coil</keyword>